<evidence type="ECO:0000256" key="1">
    <source>
        <dbReference type="SAM" id="MobiDB-lite"/>
    </source>
</evidence>
<reference evidence="2" key="2">
    <citation type="journal article" date="2015" name="Data Brief">
        <title>Shoot transcriptome of the giant reed, Arundo donax.</title>
        <authorList>
            <person name="Barrero R.A."/>
            <person name="Guerrero F.D."/>
            <person name="Moolhuijzen P."/>
            <person name="Goolsby J.A."/>
            <person name="Tidwell J."/>
            <person name="Bellgard S.E."/>
            <person name="Bellgard M.I."/>
        </authorList>
    </citation>
    <scope>NUCLEOTIDE SEQUENCE</scope>
    <source>
        <tissue evidence="2">Shoot tissue taken approximately 20 cm above the soil surface</tissue>
    </source>
</reference>
<dbReference type="EMBL" id="GBRH01269620">
    <property type="protein sequence ID" value="JAD28275.1"/>
    <property type="molecule type" value="Transcribed_RNA"/>
</dbReference>
<organism evidence="2">
    <name type="scientific">Arundo donax</name>
    <name type="common">Giant reed</name>
    <name type="synonym">Donax arundinaceus</name>
    <dbReference type="NCBI Taxonomy" id="35708"/>
    <lineage>
        <taxon>Eukaryota</taxon>
        <taxon>Viridiplantae</taxon>
        <taxon>Streptophyta</taxon>
        <taxon>Embryophyta</taxon>
        <taxon>Tracheophyta</taxon>
        <taxon>Spermatophyta</taxon>
        <taxon>Magnoliopsida</taxon>
        <taxon>Liliopsida</taxon>
        <taxon>Poales</taxon>
        <taxon>Poaceae</taxon>
        <taxon>PACMAD clade</taxon>
        <taxon>Arundinoideae</taxon>
        <taxon>Arundineae</taxon>
        <taxon>Arundo</taxon>
    </lineage>
</organism>
<proteinExistence type="predicted"/>
<evidence type="ECO:0000313" key="2">
    <source>
        <dbReference type="EMBL" id="JAD28275.1"/>
    </source>
</evidence>
<feature type="region of interest" description="Disordered" evidence="1">
    <location>
        <begin position="1"/>
        <end position="21"/>
    </location>
</feature>
<name>A0A0A8YUV2_ARUDO</name>
<dbReference type="AlphaFoldDB" id="A0A0A8YUV2"/>
<protein>
    <submittedName>
        <fullName evidence="2">Uncharacterized protein</fullName>
    </submittedName>
</protein>
<reference evidence="2" key="1">
    <citation type="submission" date="2014-09" db="EMBL/GenBank/DDBJ databases">
        <authorList>
            <person name="Magalhaes I.L.F."/>
            <person name="Oliveira U."/>
            <person name="Santos F.R."/>
            <person name="Vidigal T.H.D.A."/>
            <person name="Brescovit A.D."/>
            <person name="Santos A.J."/>
        </authorList>
    </citation>
    <scope>NUCLEOTIDE SEQUENCE</scope>
    <source>
        <tissue evidence="2">Shoot tissue taken approximately 20 cm above the soil surface</tissue>
    </source>
</reference>
<sequence length="45" mass="5462">MSTLKKGMNHKPQYPSQFGKKKDDVYNTFFFKKNTEASEHYLYRK</sequence>
<accession>A0A0A8YUV2</accession>